<dbReference type="EMBL" id="CP022513">
    <property type="protein sequence ID" value="AVN64500.1"/>
    <property type="molecule type" value="Genomic_DNA"/>
</dbReference>
<reference evidence="1 2" key="1">
    <citation type="submission" date="2017-07" db="EMBL/GenBank/DDBJ databases">
        <title>Comparative genomic analysis of Mesoplasma florum.</title>
        <authorList>
            <person name="Baby V."/>
            <person name="Lachance J.-C."/>
            <person name="Gagnon J."/>
            <person name="Lucier J.-F."/>
            <person name="Matteau D."/>
            <person name="Knight T.F."/>
            <person name="Rodrigue S."/>
        </authorList>
    </citation>
    <scope>NUCLEOTIDE SEQUENCE [LARGE SCALE GENOMIC DNA]</scope>
    <source>
        <strain evidence="1 2">CnuA-2</strain>
    </source>
</reference>
<sequence>MENINNVFLTTKFLETERDFEFTFGENKTIKKISATDFNENEFIEIFDEVFLSIKCMEKDQIDKYLENDQLLVEFNGKIESVEEKFLSKFCEYLSGEIKQIFTFIKENK</sequence>
<dbReference type="Proteomes" id="UP000239216">
    <property type="component" value="Chromosome"/>
</dbReference>
<gene>
    <name evidence="1" type="ORF">CG003_02395</name>
</gene>
<protein>
    <submittedName>
        <fullName evidence="1">Uncharacterized protein</fullName>
    </submittedName>
</protein>
<evidence type="ECO:0000313" key="2">
    <source>
        <dbReference type="Proteomes" id="UP000239216"/>
    </source>
</evidence>
<dbReference type="RefSeq" id="WP_029511637.1">
    <property type="nucleotide sequence ID" value="NZ_CP022513.1"/>
</dbReference>
<organism evidence="1 2">
    <name type="scientific">Mesoplasma florum</name>
    <name type="common">Acholeplasma florum</name>
    <dbReference type="NCBI Taxonomy" id="2151"/>
    <lineage>
        <taxon>Bacteria</taxon>
        <taxon>Bacillati</taxon>
        <taxon>Mycoplasmatota</taxon>
        <taxon>Mollicutes</taxon>
        <taxon>Entomoplasmatales</taxon>
        <taxon>Entomoplasmataceae</taxon>
        <taxon>Mesoplasma</taxon>
    </lineage>
</organism>
<name>A0A2R3P7M8_MESFO</name>
<proteinExistence type="predicted"/>
<evidence type="ECO:0000313" key="1">
    <source>
        <dbReference type="EMBL" id="AVN64500.1"/>
    </source>
</evidence>
<accession>A0A2R3P7M8</accession>
<dbReference type="AlphaFoldDB" id="A0A2R3P7M8"/>